<reference evidence="2 3" key="1">
    <citation type="submission" date="2019-10" db="EMBL/GenBank/DDBJ databases">
        <title>Whole genome shotgun sequence of Acrocarpospora pleiomorpha NBRC 16267.</title>
        <authorList>
            <person name="Ichikawa N."/>
            <person name="Kimura A."/>
            <person name="Kitahashi Y."/>
            <person name="Komaki H."/>
            <person name="Oguchi A."/>
        </authorList>
    </citation>
    <scope>NUCLEOTIDE SEQUENCE [LARGE SCALE GENOMIC DNA]</scope>
    <source>
        <strain evidence="2 3">NBRC 16267</strain>
    </source>
</reference>
<evidence type="ECO:0000313" key="2">
    <source>
        <dbReference type="EMBL" id="GES20408.1"/>
    </source>
</evidence>
<evidence type="ECO:0000256" key="1">
    <source>
        <dbReference type="SAM" id="MobiDB-lite"/>
    </source>
</evidence>
<feature type="region of interest" description="Disordered" evidence="1">
    <location>
        <begin position="66"/>
        <end position="87"/>
    </location>
</feature>
<dbReference type="AlphaFoldDB" id="A0A5M3XQ48"/>
<name>A0A5M3XQ48_9ACTN</name>
<proteinExistence type="predicted"/>
<keyword evidence="3" id="KW-1185">Reference proteome</keyword>
<dbReference type="Proteomes" id="UP000377595">
    <property type="component" value="Unassembled WGS sequence"/>
</dbReference>
<dbReference type="EMBL" id="BLAF01000016">
    <property type="protein sequence ID" value="GES20408.1"/>
    <property type="molecule type" value="Genomic_DNA"/>
</dbReference>
<gene>
    <name evidence="2" type="ORF">Aple_033040</name>
</gene>
<organism evidence="2 3">
    <name type="scientific">Acrocarpospora pleiomorpha</name>
    <dbReference type="NCBI Taxonomy" id="90975"/>
    <lineage>
        <taxon>Bacteria</taxon>
        <taxon>Bacillati</taxon>
        <taxon>Actinomycetota</taxon>
        <taxon>Actinomycetes</taxon>
        <taxon>Streptosporangiales</taxon>
        <taxon>Streptosporangiaceae</taxon>
        <taxon>Acrocarpospora</taxon>
    </lineage>
</organism>
<accession>A0A5M3XQ48</accession>
<sequence>MVRPDTWASTSSQTEGISILAGQLPAPLHGLDNDFPRAVISPQLDLGDSGNGKWADAEHVLRHVPLPWHGPHRRGAGMQGTVSESEQPLVAPVICRKA</sequence>
<protein>
    <submittedName>
        <fullName evidence="2">Uncharacterized protein</fullName>
    </submittedName>
</protein>
<evidence type="ECO:0000313" key="3">
    <source>
        <dbReference type="Proteomes" id="UP000377595"/>
    </source>
</evidence>
<comment type="caution">
    <text evidence="2">The sequence shown here is derived from an EMBL/GenBank/DDBJ whole genome shotgun (WGS) entry which is preliminary data.</text>
</comment>